<feature type="signal peptide" evidence="2">
    <location>
        <begin position="1"/>
        <end position="16"/>
    </location>
</feature>
<dbReference type="Proteomes" id="UP001165065">
    <property type="component" value="Unassembled WGS sequence"/>
</dbReference>
<feature type="transmembrane region" description="Helical" evidence="1">
    <location>
        <begin position="77"/>
        <end position="95"/>
    </location>
</feature>
<evidence type="ECO:0000256" key="2">
    <source>
        <dbReference type="SAM" id="SignalP"/>
    </source>
</evidence>
<feature type="chain" id="PRO_5040816089" evidence="2">
    <location>
        <begin position="17"/>
        <end position="142"/>
    </location>
</feature>
<name>A0A9W7GE01_9STRA</name>
<keyword evidence="2" id="KW-0732">Signal</keyword>
<keyword evidence="1" id="KW-1133">Transmembrane helix</keyword>
<keyword evidence="4" id="KW-1185">Reference proteome</keyword>
<dbReference type="AlphaFoldDB" id="A0A9W7GE01"/>
<dbReference type="OrthoDB" id="5007at2759"/>
<sequence>MFRSALLLALLASVSGFMVPTTSRAVAFVPKTVSGSTFASSPAPLFMSEVEYEDMTWEGEYPPSKVLGPIMSKMPSGLLGILSALSLGICVYSCAQSGVLQQEPGAFANGSWVKWYYVLGGFGGPLAWGMHVASWIQRKNGM</sequence>
<protein>
    <submittedName>
        <fullName evidence="3">Uncharacterized protein</fullName>
    </submittedName>
</protein>
<keyword evidence="1" id="KW-0472">Membrane</keyword>
<evidence type="ECO:0000256" key="1">
    <source>
        <dbReference type="SAM" id="Phobius"/>
    </source>
</evidence>
<accession>A0A9W7GE01</accession>
<feature type="transmembrane region" description="Helical" evidence="1">
    <location>
        <begin position="115"/>
        <end position="136"/>
    </location>
</feature>
<proteinExistence type="predicted"/>
<evidence type="ECO:0000313" key="4">
    <source>
        <dbReference type="Proteomes" id="UP001165065"/>
    </source>
</evidence>
<keyword evidence="1" id="KW-0812">Transmembrane</keyword>
<comment type="caution">
    <text evidence="3">The sequence shown here is derived from an EMBL/GenBank/DDBJ whole genome shotgun (WGS) entry which is preliminary data.</text>
</comment>
<reference evidence="4" key="1">
    <citation type="journal article" date="2023" name="Commun. Biol.">
        <title>Genome analysis of Parmales, the sister group of diatoms, reveals the evolutionary specialization of diatoms from phago-mixotrophs to photoautotrophs.</title>
        <authorList>
            <person name="Ban H."/>
            <person name="Sato S."/>
            <person name="Yoshikawa S."/>
            <person name="Yamada K."/>
            <person name="Nakamura Y."/>
            <person name="Ichinomiya M."/>
            <person name="Sato N."/>
            <person name="Blanc-Mathieu R."/>
            <person name="Endo H."/>
            <person name="Kuwata A."/>
            <person name="Ogata H."/>
        </authorList>
    </citation>
    <scope>NUCLEOTIDE SEQUENCE [LARGE SCALE GENOMIC DNA]</scope>
</reference>
<dbReference type="EMBL" id="BRYA01001453">
    <property type="protein sequence ID" value="GMI43456.1"/>
    <property type="molecule type" value="Genomic_DNA"/>
</dbReference>
<gene>
    <name evidence="3" type="ORF">TrCOL_g4289</name>
</gene>
<organism evidence="3 4">
    <name type="scientific">Triparma columacea</name>
    <dbReference type="NCBI Taxonomy" id="722753"/>
    <lineage>
        <taxon>Eukaryota</taxon>
        <taxon>Sar</taxon>
        <taxon>Stramenopiles</taxon>
        <taxon>Ochrophyta</taxon>
        <taxon>Bolidophyceae</taxon>
        <taxon>Parmales</taxon>
        <taxon>Triparmaceae</taxon>
        <taxon>Triparma</taxon>
    </lineage>
</organism>
<evidence type="ECO:0000313" key="3">
    <source>
        <dbReference type="EMBL" id="GMI43456.1"/>
    </source>
</evidence>